<dbReference type="RefSeq" id="WP_195168763.1">
    <property type="nucleotide sequence ID" value="NZ_CP062983.1"/>
</dbReference>
<dbReference type="GO" id="GO:0005737">
    <property type="term" value="C:cytoplasm"/>
    <property type="evidence" value="ECO:0007669"/>
    <property type="project" value="TreeGrafter"/>
</dbReference>
<accession>A0A7S8E5C7</accession>
<feature type="binding site" evidence="6">
    <location>
        <position position="137"/>
    </location>
    <ligand>
        <name>Mn(2+)</name>
        <dbReference type="ChEBI" id="CHEBI:29035"/>
    </ligand>
</feature>
<dbReference type="GO" id="GO:0016798">
    <property type="term" value="F:hydrolase activity, acting on glycosyl bonds"/>
    <property type="evidence" value="ECO:0007669"/>
    <property type="project" value="UniProtKB-KW"/>
</dbReference>
<comment type="function">
    <text evidence="6">Catalyzes the reversible cleavage of pseudouridine 5'-phosphate (PsiMP) to ribose 5-phosphate and uracil. Functions biologically in the cleavage direction, as part of a pseudouridine degradation pathway.</text>
</comment>
<comment type="similarity">
    <text evidence="6">Belongs to the pseudouridine-5'-phosphate glycosidase family.</text>
</comment>
<dbReference type="InterPro" id="IPR007342">
    <property type="entry name" value="PsuG"/>
</dbReference>
<evidence type="ECO:0000313" key="7">
    <source>
        <dbReference type="EMBL" id="QPC80688.1"/>
    </source>
</evidence>
<keyword evidence="5 6" id="KW-0326">Glycosidase</keyword>
<protein>
    <recommendedName>
        <fullName evidence="6">Pseudouridine-5'-phosphate glycosidase</fullName>
        <shortName evidence="6">PsiMP glycosidase</shortName>
        <ecNumber evidence="6">4.2.1.70</ecNumber>
    </recommendedName>
</protein>
<keyword evidence="8" id="KW-1185">Reference proteome</keyword>
<comment type="subunit">
    <text evidence="6">Homotrimer.</text>
</comment>
<evidence type="ECO:0000313" key="8">
    <source>
        <dbReference type="Proteomes" id="UP000594468"/>
    </source>
</evidence>
<evidence type="ECO:0000256" key="3">
    <source>
        <dbReference type="ARBA" id="ARBA00023211"/>
    </source>
</evidence>
<sequence>MMNLHFSEEVATALANNQPVVALESTVITHGLPYPQNRDTALSMEQAVRDGGAVPATIAVLEGRITVGISPSDIERLASAPAGSVRKCSRRDLPIAVGLGEDAATTVAGTMIVANMAGIRVFATGGIGGVHRGHPFDVSADLIELGRTPVAVVCAGAKSILDLPLTLETLETQGVPILGYQTDTLPAFFTRSSGLPIDARVESAEQVAHIIHAARELEAKHGILITVPCPEDIAVPEEVAEKAIQQATEEADAQGIHGKEITPFVLGRVVELTEGRSMAANRALLRNNGLIAAQIAGELVKIQAVPTV</sequence>
<feature type="binding site" evidence="6">
    <location>
        <begin position="139"/>
        <end position="141"/>
    </location>
    <ligand>
        <name>substrate</name>
    </ligand>
</feature>
<gene>
    <name evidence="6" type="primary">psuG</name>
    <name evidence="7" type="ORF">G4Y79_13300</name>
</gene>
<evidence type="ECO:0000256" key="1">
    <source>
        <dbReference type="ARBA" id="ARBA00022723"/>
    </source>
</evidence>
<dbReference type="EC" id="4.2.1.70" evidence="6"/>
<reference evidence="7 8" key="1">
    <citation type="submission" date="2020-02" db="EMBL/GenBank/DDBJ databases">
        <authorList>
            <person name="Zheng R.K."/>
            <person name="Sun C.M."/>
        </authorList>
    </citation>
    <scope>NUCLEOTIDE SEQUENCE [LARGE SCALE GENOMIC DNA]</scope>
    <source>
        <strain evidence="8">rifampicinis</strain>
    </source>
</reference>
<comment type="cofactor">
    <cofactor evidence="6">
        <name>Mn(2+)</name>
        <dbReference type="ChEBI" id="CHEBI:29035"/>
    </cofactor>
    <text evidence="6">Binds 1 Mn(2+) ion per subunit.</text>
</comment>
<keyword evidence="2 6" id="KW-0378">Hydrolase</keyword>
<comment type="catalytic activity">
    <reaction evidence="6">
        <text>D-ribose 5-phosphate + uracil = psi-UMP + H2O</text>
        <dbReference type="Rhea" id="RHEA:18337"/>
        <dbReference type="ChEBI" id="CHEBI:15377"/>
        <dbReference type="ChEBI" id="CHEBI:17568"/>
        <dbReference type="ChEBI" id="CHEBI:58380"/>
        <dbReference type="ChEBI" id="CHEBI:78346"/>
        <dbReference type="EC" id="4.2.1.70"/>
    </reaction>
</comment>
<keyword evidence="1 6" id="KW-0479">Metal-binding</keyword>
<keyword evidence="4 6" id="KW-0456">Lyase</keyword>
<organism evidence="7 8">
    <name type="scientific">Phototrophicus methaneseepsis</name>
    <dbReference type="NCBI Taxonomy" id="2710758"/>
    <lineage>
        <taxon>Bacteria</taxon>
        <taxon>Bacillati</taxon>
        <taxon>Chloroflexota</taxon>
        <taxon>Candidatus Thermofontia</taxon>
        <taxon>Phototrophicales</taxon>
        <taxon>Phototrophicaceae</taxon>
        <taxon>Phototrophicus</taxon>
    </lineage>
</organism>
<feature type="binding site" evidence="6">
    <location>
        <position position="107"/>
    </location>
    <ligand>
        <name>substrate</name>
    </ligand>
</feature>
<dbReference type="AlphaFoldDB" id="A0A7S8E5C7"/>
<dbReference type="InterPro" id="IPR022830">
    <property type="entry name" value="Indigdn_synthA-like"/>
</dbReference>
<dbReference type="KEGG" id="pmet:G4Y79_13300"/>
<dbReference type="GO" id="GO:0046872">
    <property type="term" value="F:metal ion binding"/>
    <property type="evidence" value="ECO:0007669"/>
    <property type="project" value="UniProtKB-KW"/>
</dbReference>
<dbReference type="Gene3D" id="3.40.1790.10">
    <property type="entry name" value="Indigoidine synthase domain"/>
    <property type="match status" value="1"/>
</dbReference>
<feature type="binding site" evidence="6">
    <location>
        <position position="87"/>
    </location>
    <ligand>
        <name>substrate</name>
    </ligand>
</feature>
<dbReference type="GO" id="GO:0004730">
    <property type="term" value="F:pseudouridylate synthase activity"/>
    <property type="evidence" value="ECO:0007669"/>
    <property type="project" value="UniProtKB-UniRule"/>
</dbReference>
<feature type="active site" description="Nucleophile" evidence="6">
    <location>
        <position position="158"/>
    </location>
</feature>
<dbReference type="Pfam" id="PF04227">
    <property type="entry name" value="Indigoidine_A"/>
    <property type="match status" value="1"/>
</dbReference>
<proteinExistence type="inferred from homology"/>
<name>A0A7S8E5C7_9CHLR</name>
<dbReference type="GO" id="GO:0046113">
    <property type="term" value="P:nucleobase catabolic process"/>
    <property type="evidence" value="ECO:0007669"/>
    <property type="project" value="UniProtKB-UniRule"/>
</dbReference>
<dbReference type="EMBL" id="CP062983">
    <property type="protein sequence ID" value="QPC80688.1"/>
    <property type="molecule type" value="Genomic_DNA"/>
</dbReference>
<evidence type="ECO:0000256" key="4">
    <source>
        <dbReference type="ARBA" id="ARBA00023239"/>
    </source>
</evidence>
<feature type="active site" description="Proton donor" evidence="6">
    <location>
        <position position="24"/>
    </location>
</feature>
<keyword evidence="3 6" id="KW-0464">Manganese</keyword>
<evidence type="ECO:0000256" key="6">
    <source>
        <dbReference type="HAMAP-Rule" id="MF_01876"/>
    </source>
</evidence>
<dbReference type="SUPFAM" id="SSF110581">
    <property type="entry name" value="Indigoidine synthase A-like"/>
    <property type="match status" value="1"/>
</dbReference>
<evidence type="ECO:0000256" key="5">
    <source>
        <dbReference type="ARBA" id="ARBA00023295"/>
    </source>
</evidence>
<dbReference type="PANTHER" id="PTHR42909:SF1">
    <property type="entry name" value="CARBOHYDRATE KINASE PFKB DOMAIN-CONTAINING PROTEIN"/>
    <property type="match status" value="1"/>
</dbReference>
<evidence type="ECO:0000256" key="2">
    <source>
        <dbReference type="ARBA" id="ARBA00022801"/>
    </source>
</evidence>
<dbReference type="Proteomes" id="UP000594468">
    <property type="component" value="Chromosome"/>
</dbReference>
<dbReference type="HAMAP" id="MF_01876">
    <property type="entry name" value="PsiMP_glycosidase"/>
    <property type="match status" value="1"/>
</dbReference>
<dbReference type="PANTHER" id="PTHR42909">
    <property type="entry name" value="ZGC:136858"/>
    <property type="match status" value="1"/>
</dbReference>